<feature type="transmembrane region" description="Helical" evidence="1">
    <location>
        <begin position="50"/>
        <end position="66"/>
    </location>
</feature>
<evidence type="ECO:0000256" key="1">
    <source>
        <dbReference type="SAM" id="Phobius"/>
    </source>
</evidence>
<sequence length="150" mass="17043">MTFYSYPYLTHQNSNHTLFQLAVISIIILVIAAASWLWYRHKTDLKYRDLVIIMVLLLLLLVGIQVNEWQSLQSSFSQKSQVTQIMQQVAHEKGVSQQQVWANSSTVNSGLLIKVKQRVYNVTINPDGNSYTLTKATPINAKITYVKAGD</sequence>
<keyword evidence="1" id="KW-0472">Membrane</keyword>
<dbReference type="InterPro" id="IPR021707">
    <property type="entry name" value="DUF3290"/>
</dbReference>
<keyword evidence="1" id="KW-0812">Transmembrane</keyword>
<dbReference type="RefSeq" id="WP_137615782.1">
    <property type="nucleotide sequence ID" value="NZ_BJDI01000004.1"/>
</dbReference>
<keyword evidence="3" id="KW-1185">Reference proteome</keyword>
<evidence type="ECO:0000313" key="3">
    <source>
        <dbReference type="Proteomes" id="UP001596171"/>
    </source>
</evidence>
<name>A0ABW1SI43_9LACO</name>
<organism evidence="2 3">
    <name type="scientific">Lactiplantibacillus nangangensis</name>
    <dbReference type="NCBI Taxonomy" id="2559917"/>
    <lineage>
        <taxon>Bacteria</taxon>
        <taxon>Bacillati</taxon>
        <taxon>Bacillota</taxon>
        <taxon>Bacilli</taxon>
        <taxon>Lactobacillales</taxon>
        <taxon>Lactobacillaceae</taxon>
        <taxon>Lactiplantibacillus</taxon>
    </lineage>
</organism>
<evidence type="ECO:0000313" key="2">
    <source>
        <dbReference type="EMBL" id="MFC6201387.1"/>
    </source>
</evidence>
<dbReference type="Pfam" id="PF11694">
    <property type="entry name" value="DUF3290"/>
    <property type="match status" value="1"/>
</dbReference>
<dbReference type="EMBL" id="JBHSSE010000011">
    <property type="protein sequence ID" value="MFC6201387.1"/>
    <property type="molecule type" value="Genomic_DNA"/>
</dbReference>
<protein>
    <submittedName>
        <fullName evidence="2">DUF3290 domain-containing protein</fullName>
    </submittedName>
</protein>
<proteinExistence type="predicted"/>
<dbReference type="Proteomes" id="UP001596171">
    <property type="component" value="Unassembled WGS sequence"/>
</dbReference>
<feature type="transmembrane region" description="Helical" evidence="1">
    <location>
        <begin position="18"/>
        <end position="38"/>
    </location>
</feature>
<keyword evidence="1" id="KW-1133">Transmembrane helix</keyword>
<accession>A0ABW1SI43</accession>
<gene>
    <name evidence="2" type="ORF">ACFP1L_05680</name>
</gene>
<reference evidence="3" key="1">
    <citation type="journal article" date="2019" name="Int. J. Syst. Evol. Microbiol.">
        <title>The Global Catalogue of Microorganisms (GCM) 10K type strain sequencing project: providing services to taxonomists for standard genome sequencing and annotation.</title>
        <authorList>
            <consortium name="The Broad Institute Genomics Platform"/>
            <consortium name="The Broad Institute Genome Sequencing Center for Infectious Disease"/>
            <person name="Wu L."/>
            <person name="Ma J."/>
        </authorList>
    </citation>
    <scope>NUCLEOTIDE SEQUENCE [LARGE SCALE GENOMIC DNA]</scope>
    <source>
        <strain evidence="3">CCM 8930</strain>
    </source>
</reference>
<comment type="caution">
    <text evidence="2">The sequence shown here is derived from an EMBL/GenBank/DDBJ whole genome shotgun (WGS) entry which is preliminary data.</text>
</comment>